<reference evidence="3 4" key="1">
    <citation type="journal article" date="2018" name="Sci. Data">
        <title>The draft genome sequence of cork oak.</title>
        <authorList>
            <person name="Ramos A.M."/>
            <person name="Usie A."/>
            <person name="Barbosa P."/>
            <person name="Barros P.M."/>
            <person name="Capote T."/>
            <person name="Chaves I."/>
            <person name="Simoes F."/>
            <person name="Abreu I."/>
            <person name="Carrasquinho I."/>
            <person name="Faro C."/>
            <person name="Guimaraes J.B."/>
            <person name="Mendonca D."/>
            <person name="Nobrega F."/>
            <person name="Rodrigues L."/>
            <person name="Saibo N.J.M."/>
            <person name="Varela M.C."/>
            <person name="Egas C."/>
            <person name="Matos J."/>
            <person name="Miguel C.M."/>
            <person name="Oliveira M.M."/>
            <person name="Ricardo C.P."/>
            <person name="Goncalves S."/>
        </authorList>
    </citation>
    <scope>NUCLEOTIDE SEQUENCE [LARGE SCALE GENOMIC DNA]</scope>
    <source>
        <strain evidence="4">cv. HL8</strain>
    </source>
</reference>
<dbReference type="PANTHER" id="PTHR31286:SF167">
    <property type="entry name" value="OS09G0268800 PROTEIN"/>
    <property type="match status" value="1"/>
</dbReference>
<name>A0AAW0K9A0_QUESU</name>
<keyword evidence="4" id="KW-1185">Reference proteome</keyword>
<dbReference type="Pfam" id="PF14392">
    <property type="entry name" value="zf-CCHC_4"/>
    <property type="match status" value="1"/>
</dbReference>
<dbReference type="EMBL" id="PKMF04000367">
    <property type="protein sequence ID" value="KAK7835657.1"/>
    <property type="molecule type" value="Genomic_DNA"/>
</dbReference>
<accession>A0AAW0K9A0</accession>
<organism evidence="3 4">
    <name type="scientific">Quercus suber</name>
    <name type="common">Cork oak</name>
    <dbReference type="NCBI Taxonomy" id="58331"/>
    <lineage>
        <taxon>Eukaryota</taxon>
        <taxon>Viridiplantae</taxon>
        <taxon>Streptophyta</taxon>
        <taxon>Embryophyta</taxon>
        <taxon>Tracheophyta</taxon>
        <taxon>Spermatophyta</taxon>
        <taxon>Magnoliopsida</taxon>
        <taxon>eudicotyledons</taxon>
        <taxon>Gunneridae</taxon>
        <taxon>Pentapetalae</taxon>
        <taxon>rosids</taxon>
        <taxon>fabids</taxon>
        <taxon>Fagales</taxon>
        <taxon>Fagaceae</taxon>
        <taxon>Quercus</taxon>
    </lineage>
</organism>
<gene>
    <name evidence="3" type="ORF">CFP56_023291</name>
</gene>
<comment type="caution">
    <text evidence="3">The sequence shown here is derived from an EMBL/GenBank/DDBJ whole genome shotgun (WGS) entry which is preliminary data.</text>
</comment>
<feature type="region of interest" description="Disordered" evidence="1">
    <location>
        <begin position="218"/>
        <end position="247"/>
    </location>
</feature>
<dbReference type="InterPro" id="IPR025836">
    <property type="entry name" value="Zn_knuckle_CX2CX4HX4C"/>
</dbReference>
<proteinExistence type="predicted"/>
<evidence type="ECO:0000259" key="2">
    <source>
        <dbReference type="Pfam" id="PF14392"/>
    </source>
</evidence>
<sequence length="413" mass="45444">MDDVVCDKLDKMKLTTEEEETITITDEGRLEAIESCTLSLVGKFLTCKSFNKGAAKNTIRRAWGLNESMQILERWKKGMTVGNIRFESASLWVQIWDAPFDMVSPQVAKEVGSRLGEVEEVEWKKRKDEISMFMRVRVALPISKPIRRGGFIAGSDGVKTWVSFKYERLPIFCHYCGILGHDLRHCAAHYSVEKKGDRIEYQYGDFLRAVGGRPRFSLPKVSGQKADSEEAAGNAAEKSPKQGGLGIPMNAAAMAASRGDVGSPREAGNPSSVINSEAVFPGTVAEITHTNKECIYSHANVKEANSVNVGTGKESKEYGQLSKDLIGEEGIVGANSMSTEDDLVDVTIQTQGPRLDMSTLSPDKNGPHFIKPKGSWTRINRMDLGLEGFSKAIMLPGLGKRESREAYEGQEAR</sequence>
<evidence type="ECO:0000256" key="1">
    <source>
        <dbReference type="SAM" id="MobiDB-lite"/>
    </source>
</evidence>
<evidence type="ECO:0000313" key="3">
    <source>
        <dbReference type="EMBL" id="KAK7835657.1"/>
    </source>
</evidence>
<dbReference type="AlphaFoldDB" id="A0AAW0K9A0"/>
<feature type="domain" description="Zinc knuckle CX2CX4HX4C" evidence="2">
    <location>
        <begin position="142"/>
        <end position="187"/>
    </location>
</feature>
<evidence type="ECO:0000313" key="4">
    <source>
        <dbReference type="Proteomes" id="UP000237347"/>
    </source>
</evidence>
<protein>
    <recommendedName>
        <fullName evidence="2">Zinc knuckle CX2CX4HX4C domain-containing protein</fullName>
    </recommendedName>
</protein>
<dbReference type="Proteomes" id="UP000237347">
    <property type="component" value="Unassembled WGS sequence"/>
</dbReference>
<dbReference type="InterPro" id="IPR040256">
    <property type="entry name" value="At4g02000-like"/>
</dbReference>
<feature type="region of interest" description="Disordered" evidence="1">
    <location>
        <begin position="255"/>
        <end position="274"/>
    </location>
</feature>
<dbReference type="PANTHER" id="PTHR31286">
    <property type="entry name" value="GLYCINE-RICH CELL WALL STRUCTURAL PROTEIN 1.8-LIKE"/>
    <property type="match status" value="1"/>
</dbReference>